<gene>
    <name evidence="2" type="ORF">EIP91_008043</name>
</gene>
<feature type="chain" id="PRO_5020186224" description="F-box domain-containing protein" evidence="1">
    <location>
        <begin position="23"/>
        <end position="317"/>
    </location>
</feature>
<protein>
    <recommendedName>
        <fullName evidence="4">F-box domain-containing protein</fullName>
    </recommendedName>
</protein>
<comment type="caution">
    <text evidence="2">The sequence shown here is derived from an EMBL/GenBank/DDBJ whole genome shotgun (WGS) entry which is preliminary data.</text>
</comment>
<reference evidence="2 3" key="1">
    <citation type="submission" date="2018-11" db="EMBL/GenBank/DDBJ databases">
        <title>Genome assembly of Steccherinum ochraceum LE-BIN_3174, the white-rot fungus of the Steccherinaceae family (The Residual Polyporoid clade, Polyporales, Basidiomycota).</title>
        <authorList>
            <person name="Fedorova T.V."/>
            <person name="Glazunova O.A."/>
            <person name="Landesman E.O."/>
            <person name="Moiseenko K.V."/>
            <person name="Psurtseva N.V."/>
            <person name="Savinova O.S."/>
            <person name="Shakhova N.V."/>
            <person name="Tyazhelova T.V."/>
            <person name="Vasina D.V."/>
        </authorList>
    </citation>
    <scope>NUCLEOTIDE SEQUENCE [LARGE SCALE GENOMIC DNA]</scope>
    <source>
        <strain evidence="2 3">LE-BIN_3174</strain>
    </source>
</reference>
<dbReference type="Proteomes" id="UP000292702">
    <property type="component" value="Unassembled WGS sequence"/>
</dbReference>
<sequence length="317" mass="36281">MAPSPLPAELLLYIFSFACTDSGETGCALNETSNTFRAICLNSSVDIQYVAIYGTRRIDCFLNAVQRRPLRSRRVKALLLKDNCEDTPDWDMVVDVLSRPHLRVLHLFTYISNVAEFLLPSGFSLPYLDSSSNLSVPLPRLTDLHLFSIRVLRSATEHTFSTVQCLRIQQIPYNLSAILPRLFPNLVELTIDTLTLGTINVNLVHYLTAYCSREPARPPNLRKVTVHMMQGHPTLPVAYTNGQWRNDMLEDVTWQMGDRDRVRVGWSSEDDDGPFRIEVEGRALTVYPPLPLAEEKKTMEWEANKRLWMDAIDRWEL</sequence>
<keyword evidence="1" id="KW-0732">Signal</keyword>
<organism evidence="2 3">
    <name type="scientific">Steccherinum ochraceum</name>
    <dbReference type="NCBI Taxonomy" id="92696"/>
    <lineage>
        <taxon>Eukaryota</taxon>
        <taxon>Fungi</taxon>
        <taxon>Dikarya</taxon>
        <taxon>Basidiomycota</taxon>
        <taxon>Agaricomycotina</taxon>
        <taxon>Agaricomycetes</taxon>
        <taxon>Polyporales</taxon>
        <taxon>Steccherinaceae</taxon>
        <taxon>Steccherinum</taxon>
    </lineage>
</organism>
<accession>A0A4R0R3G1</accession>
<evidence type="ECO:0008006" key="4">
    <source>
        <dbReference type="Google" id="ProtNLM"/>
    </source>
</evidence>
<feature type="signal peptide" evidence="1">
    <location>
        <begin position="1"/>
        <end position="22"/>
    </location>
</feature>
<dbReference type="AlphaFoldDB" id="A0A4R0R3G1"/>
<evidence type="ECO:0000256" key="1">
    <source>
        <dbReference type="SAM" id="SignalP"/>
    </source>
</evidence>
<name>A0A4R0R3G1_9APHY</name>
<evidence type="ECO:0000313" key="3">
    <source>
        <dbReference type="Proteomes" id="UP000292702"/>
    </source>
</evidence>
<dbReference type="EMBL" id="RWJN01000439">
    <property type="protein sequence ID" value="TCD61692.1"/>
    <property type="molecule type" value="Genomic_DNA"/>
</dbReference>
<proteinExistence type="predicted"/>
<keyword evidence="3" id="KW-1185">Reference proteome</keyword>
<evidence type="ECO:0000313" key="2">
    <source>
        <dbReference type="EMBL" id="TCD61692.1"/>
    </source>
</evidence>